<dbReference type="EMBL" id="AOSK01000122">
    <property type="protein sequence ID" value="EYD74088.1"/>
    <property type="molecule type" value="Genomic_DNA"/>
</dbReference>
<protein>
    <submittedName>
        <fullName evidence="1">Uncharacterized protein</fullName>
    </submittedName>
</protein>
<accession>A0A017HIZ0</accession>
<keyword evidence="2" id="KW-1185">Reference proteome</keyword>
<dbReference type="RefSeq" id="WP_037281560.1">
    <property type="nucleotide sequence ID" value="NZ_KK088591.1"/>
</dbReference>
<sequence>MSAEEILSTCGARRDAAWLRAIRALSDAEFERLVRMQEEEDRFSGMLTAALAGACEEGPG</sequence>
<dbReference type="STRING" id="442562.Rumeso_04341"/>
<gene>
    <name evidence="1" type="ORF">Rumeso_04341</name>
</gene>
<dbReference type="AlphaFoldDB" id="A0A017HIZ0"/>
<proteinExistence type="predicted"/>
<reference evidence="1 2" key="1">
    <citation type="submission" date="2013-02" db="EMBL/GenBank/DDBJ databases">
        <authorList>
            <person name="Fiebig A."/>
            <person name="Goeker M."/>
            <person name="Klenk H.-P.P."/>
        </authorList>
    </citation>
    <scope>NUCLEOTIDE SEQUENCE [LARGE SCALE GENOMIC DNA]</scope>
    <source>
        <strain evidence="1 2">DSM 19309</strain>
    </source>
</reference>
<name>A0A017HIZ0_9RHOB</name>
<comment type="caution">
    <text evidence="1">The sequence shown here is derived from an EMBL/GenBank/DDBJ whole genome shotgun (WGS) entry which is preliminary data.</text>
</comment>
<dbReference type="Proteomes" id="UP000019666">
    <property type="component" value="Unassembled WGS sequence"/>
</dbReference>
<dbReference type="HOGENOM" id="CLU_2938945_0_0_5"/>
<organism evidence="1 2">
    <name type="scientific">Rubellimicrobium mesophilum DSM 19309</name>
    <dbReference type="NCBI Taxonomy" id="442562"/>
    <lineage>
        <taxon>Bacteria</taxon>
        <taxon>Pseudomonadati</taxon>
        <taxon>Pseudomonadota</taxon>
        <taxon>Alphaproteobacteria</taxon>
        <taxon>Rhodobacterales</taxon>
        <taxon>Roseobacteraceae</taxon>
        <taxon>Rubellimicrobium</taxon>
    </lineage>
</organism>
<evidence type="ECO:0000313" key="2">
    <source>
        <dbReference type="Proteomes" id="UP000019666"/>
    </source>
</evidence>
<evidence type="ECO:0000313" key="1">
    <source>
        <dbReference type="EMBL" id="EYD74088.1"/>
    </source>
</evidence>